<accession>A0A833TU03</accession>
<dbReference type="AlphaFoldDB" id="A0A833TU03"/>
<feature type="domain" description="Tox-REase-5" evidence="2">
    <location>
        <begin position="136"/>
        <end position="217"/>
    </location>
</feature>
<evidence type="ECO:0000313" key="3">
    <source>
        <dbReference type="EMBL" id="KAF1015298.1"/>
    </source>
</evidence>
<evidence type="ECO:0000259" key="2">
    <source>
        <dbReference type="Pfam" id="PF15648"/>
    </source>
</evidence>
<name>A0A833TU03_ACIBZ</name>
<dbReference type="InterPro" id="IPR028904">
    <property type="entry name" value="Tox-REase-5_dom"/>
</dbReference>
<dbReference type="Proteomes" id="UP000490535">
    <property type="component" value="Unassembled WGS sequence"/>
</dbReference>
<proteinExistence type="predicted"/>
<comment type="caution">
    <text evidence="3">The sequence shown here is derived from an EMBL/GenBank/DDBJ whole genome shotgun (WGS) entry which is preliminary data.</text>
</comment>
<reference evidence="4" key="1">
    <citation type="journal article" date="2020" name="MBio">
        <title>Horizontal gene transfer to a defensive symbiont with a reduced genome amongst a multipartite beetle microbiome.</title>
        <authorList>
            <person name="Waterworth S.C."/>
            <person name="Florez L.V."/>
            <person name="Rees E.R."/>
            <person name="Hertweck C."/>
            <person name="Kaltenpoth M."/>
            <person name="Kwan J.C."/>
        </authorList>
    </citation>
    <scope>NUCLEOTIDE SEQUENCE [LARGE SCALE GENOMIC DNA]</scope>
</reference>
<dbReference type="EMBL" id="WNDP01000222">
    <property type="protein sequence ID" value="KAF1015298.1"/>
    <property type="molecule type" value="Genomic_DNA"/>
</dbReference>
<evidence type="ECO:0000256" key="1">
    <source>
        <dbReference type="SAM" id="MobiDB-lite"/>
    </source>
</evidence>
<organism evidence="3 4">
    <name type="scientific">Acinetobacter bereziniae</name>
    <name type="common">Acinetobacter genomosp. 10</name>
    <dbReference type="NCBI Taxonomy" id="106648"/>
    <lineage>
        <taxon>Bacteria</taxon>
        <taxon>Pseudomonadati</taxon>
        <taxon>Pseudomonadota</taxon>
        <taxon>Gammaproteobacteria</taxon>
        <taxon>Moraxellales</taxon>
        <taxon>Moraxellaceae</taxon>
        <taxon>Acinetobacter</taxon>
    </lineage>
</organism>
<feature type="compositionally biased region" description="Low complexity" evidence="1">
    <location>
        <begin position="18"/>
        <end position="27"/>
    </location>
</feature>
<sequence>MAIVAPWFGGALGSSTRTVPRVTPRPTQGIDPITGVPIPLDGPVPITSESQLEKDARNGMTLDKPGAIPVEQVGYGGGNNDRKKDCKCPASHLCHGKPSIQSRNDNGIQYQLYIANLYSAPLVFSNLGIAESGKSYKVTEWAYSSVNDFDGMWPNKCVVVEAKDRYEHMFKYLWFNSTEQLEKWARQMNKQLKAVQPSWKTTNAKQKKVELEWHFSELNTKRIVVSDNTINNLIKSGLKVKHTEFLNKEKLDKLDNQRKKEFDENVKRGYGT</sequence>
<protein>
    <recommendedName>
        <fullName evidence="2">Tox-REase-5 domain-containing protein</fullName>
    </recommendedName>
</protein>
<dbReference type="Pfam" id="PF15648">
    <property type="entry name" value="Tox-REase-5"/>
    <property type="match status" value="1"/>
</dbReference>
<feature type="region of interest" description="Disordered" evidence="1">
    <location>
        <begin position="18"/>
        <end position="44"/>
    </location>
</feature>
<evidence type="ECO:0000313" key="4">
    <source>
        <dbReference type="Proteomes" id="UP000490535"/>
    </source>
</evidence>
<gene>
    <name evidence="3" type="ORF">GAK29_04620</name>
</gene>